<dbReference type="AlphaFoldDB" id="A0AAD1F7M4"/>
<accession>A0AAD1F7M4</accession>
<gene>
    <name evidence="1" type="ORF">PI172_1651</name>
</gene>
<protein>
    <submittedName>
        <fullName evidence="1">Uncharacterized protein</fullName>
    </submittedName>
</protein>
<dbReference type="EMBL" id="AP014925">
    <property type="protein sequence ID" value="BAR96379.1"/>
    <property type="molecule type" value="Genomic_DNA"/>
</dbReference>
<proteinExistence type="predicted"/>
<reference evidence="1 2" key="1">
    <citation type="submission" date="2015-07" db="EMBL/GenBank/DDBJ databases">
        <title>Complete genome sequence of Prevotella intermedia strain 17-2.</title>
        <authorList>
            <person name="Nambu T."/>
        </authorList>
    </citation>
    <scope>NUCLEOTIDE SEQUENCE [LARGE SCALE GENOMIC DNA]</scope>
    <source>
        <strain evidence="1 2">17-2</strain>
    </source>
</reference>
<sequence>MGGTNFYWQGTPLYKLFEKTDDVNAAGQAAGWLLKKVIDRDKRHFETKKEERIRKYKWVGDEK</sequence>
<evidence type="ECO:0000313" key="2">
    <source>
        <dbReference type="Proteomes" id="UP000067008"/>
    </source>
</evidence>
<name>A0AAD1F7M4_PREIN</name>
<dbReference type="Proteomes" id="UP000067008">
    <property type="component" value="Chromosome 2"/>
</dbReference>
<evidence type="ECO:0000313" key="1">
    <source>
        <dbReference type="EMBL" id="BAR96379.1"/>
    </source>
</evidence>
<organism evidence="1 2">
    <name type="scientific">Prevotella intermedia</name>
    <dbReference type="NCBI Taxonomy" id="28131"/>
    <lineage>
        <taxon>Bacteria</taxon>
        <taxon>Pseudomonadati</taxon>
        <taxon>Bacteroidota</taxon>
        <taxon>Bacteroidia</taxon>
        <taxon>Bacteroidales</taxon>
        <taxon>Prevotellaceae</taxon>
        <taxon>Prevotella</taxon>
    </lineage>
</organism>